<dbReference type="AlphaFoldDB" id="A0A645IE72"/>
<gene>
    <name evidence="1" type="ORF">SDC9_196841</name>
</gene>
<comment type="caution">
    <text evidence="1">The sequence shown here is derived from an EMBL/GenBank/DDBJ whole genome shotgun (WGS) entry which is preliminary data.</text>
</comment>
<accession>A0A645IE72</accession>
<evidence type="ECO:0008006" key="2">
    <source>
        <dbReference type="Google" id="ProtNLM"/>
    </source>
</evidence>
<dbReference type="EMBL" id="VSSQ01112257">
    <property type="protein sequence ID" value="MPN49226.1"/>
    <property type="molecule type" value="Genomic_DNA"/>
</dbReference>
<dbReference type="InterPro" id="IPR027417">
    <property type="entry name" value="P-loop_NTPase"/>
</dbReference>
<evidence type="ECO:0000313" key="1">
    <source>
        <dbReference type="EMBL" id="MPN49226.1"/>
    </source>
</evidence>
<proteinExistence type="predicted"/>
<dbReference type="Gene3D" id="3.40.50.300">
    <property type="entry name" value="P-loop containing nucleotide triphosphate hydrolases"/>
    <property type="match status" value="1"/>
</dbReference>
<reference evidence="1" key="1">
    <citation type="submission" date="2019-08" db="EMBL/GenBank/DDBJ databases">
        <authorList>
            <person name="Kucharzyk K."/>
            <person name="Murdoch R.W."/>
            <person name="Higgins S."/>
            <person name="Loffler F."/>
        </authorList>
    </citation>
    <scope>NUCLEOTIDE SEQUENCE</scope>
</reference>
<sequence>MEFYIPETGETVKAKKRPIVIITSNAEKELPDAFLRRCIFHYIEFPNEELMNDIIKVHFPEIEDNIISQVTAAFYYVRSLRDIQKKPSTSEIIDWIQALTISGIPVSRITKEIPFAGVILKKNEDIEALERAKNRPMFPFNK</sequence>
<protein>
    <recommendedName>
        <fullName evidence="2">ATPase AAA-type core domain-containing protein</fullName>
    </recommendedName>
</protein>
<dbReference type="SUPFAM" id="SSF52540">
    <property type="entry name" value="P-loop containing nucleoside triphosphate hydrolases"/>
    <property type="match status" value="1"/>
</dbReference>
<name>A0A645IE72_9ZZZZ</name>
<organism evidence="1">
    <name type="scientific">bioreactor metagenome</name>
    <dbReference type="NCBI Taxonomy" id="1076179"/>
    <lineage>
        <taxon>unclassified sequences</taxon>
        <taxon>metagenomes</taxon>
        <taxon>ecological metagenomes</taxon>
    </lineage>
</organism>